<evidence type="ECO:0000259" key="1">
    <source>
        <dbReference type="Pfam" id="PF02371"/>
    </source>
</evidence>
<reference evidence="2" key="1">
    <citation type="submission" date="2019-02" db="EMBL/GenBank/DDBJ databases">
        <authorList>
            <person name="Gruber-Vodicka R. H."/>
            <person name="Seah K. B. B."/>
        </authorList>
    </citation>
    <scope>NUCLEOTIDE SEQUENCE</scope>
    <source>
        <strain evidence="2">BECK_BZ131</strain>
    </source>
</reference>
<dbReference type="Pfam" id="PF02371">
    <property type="entry name" value="Transposase_20"/>
    <property type="match status" value="1"/>
</dbReference>
<dbReference type="PANTHER" id="PTHR33055">
    <property type="entry name" value="TRANSPOSASE FOR INSERTION SEQUENCE ELEMENT IS1111A"/>
    <property type="match status" value="1"/>
</dbReference>
<feature type="domain" description="Transposase IS116/IS110/IS902 C-terminal" evidence="1">
    <location>
        <begin position="40"/>
        <end position="74"/>
    </location>
</feature>
<evidence type="ECO:0000313" key="2">
    <source>
        <dbReference type="EMBL" id="VFJ77874.1"/>
    </source>
</evidence>
<name>A0A450U3S2_9GAMM</name>
<gene>
    <name evidence="2" type="ORF">BECKFW1821C_GA0114237_11447</name>
</gene>
<dbReference type="GO" id="GO:0006313">
    <property type="term" value="P:DNA transposition"/>
    <property type="evidence" value="ECO:0007669"/>
    <property type="project" value="InterPro"/>
</dbReference>
<dbReference type="InterPro" id="IPR003346">
    <property type="entry name" value="Transposase_20"/>
</dbReference>
<dbReference type="EMBL" id="CAADFE010000144">
    <property type="protein sequence ID" value="VFJ77874.1"/>
    <property type="molecule type" value="Genomic_DNA"/>
</dbReference>
<accession>A0A450U3S2</accession>
<dbReference type="PANTHER" id="PTHR33055:SF3">
    <property type="entry name" value="PUTATIVE TRANSPOSASE FOR IS117-RELATED"/>
    <property type="match status" value="1"/>
</dbReference>
<organism evidence="2">
    <name type="scientific">Candidatus Kentrum sp. FW</name>
    <dbReference type="NCBI Taxonomy" id="2126338"/>
    <lineage>
        <taxon>Bacteria</taxon>
        <taxon>Pseudomonadati</taxon>
        <taxon>Pseudomonadota</taxon>
        <taxon>Gammaproteobacteria</taxon>
        <taxon>Candidatus Kentrum</taxon>
    </lineage>
</organism>
<protein>
    <submittedName>
        <fullName evidence="2">Transposase IS116/IS110/IS902 family protein</fullName>
    </submittedName>
</protein>
<proteinExistence type="predicted"/>
<dbReference type="AlphaFoldDB" id="A0A450U3S2"/>
<dbReference type="GO" id="GO:0004803">
    <property type="term" value="F:transposase activity"/>
    <property type="evidence" value="ECO:0007669"/>
    <property type="project" value="InterPro"/>
</dbReference>
<sequence length="74" mass="8244">MIFRFREELGELYDEIIHLDERIASTEKKLKSVSQQSEDCQLLLTIPCVGLLTATALVAAIGDTSAFKNAREMA</sequence>
<dbReference type="InterPro" id="IPR047650">
    <property type="entry name" value="Transpos_IS110"/>
</dbReference>
<dbReference type="GO" id="GO:0003677">
    <property type="term" value="F:DNA binding"/>
    <property type="evidence" value="ECO:0007669"/>
    <property type="project" value="InterPro"/>
</dbReference>